<dbReference type="Proteomes" id="UP000515163">
    <property type="component" value="Unplaced"/>
</dbReference>
<evidence type="ECO:0000256" key="9">
    <source>
        <dbReference type="PIRSR" id="PIRSR604808-2"/>
    </source>
</evidence>
<proteinExistence type="inferred from homology"/>
<evidence type="ECO:0000256" key="6">
    <source>
        <dbReference type="ARBA" id="ARBA00022801"/>
    </source>
</evidence>
<dbReference type="NCBIfam" id="TIGR00195">
    <property type="entry name" value="exoDNase_III"/>
    <property type="match status" value="1"/>
</dbReference>
<feature type="binding site" evidence="9">
    <location>
        <position position="303"/>
    </location>
    <ligand>
        <name>Mg(2+)</name>
        <dbReference type="ChEBI" id="CHEBI:18420"/>
        <label>1</label>
    </ligand>
</feature>
<feature type="site" description="Transition state stabilizer" evidence="10">
    <location>
        <position position="208"/>
    </location>
</feature>
<evidence type="ECO:0000256" key="8">
    <source>
        <dbReference type="PIRSR" id="PIRSR604808-1"/>
    </source>
</evidence>
<sequence>MPPKTKAKGSKRSKDSSGDEEAKPSKKSKKNIEENSAESSGSEELDLTEDCVKRGDKHSNFKISSWNVNGVRAWLKCKPSSYIMREKPDILCLQEIKCDKKDFPKEAKFSGYHMYLNSADQKGYSGVGIFSKKEPLEVVNGIGIEEHDNEGRVITAEYKDFYLVNAYVPNSGRGLPRLEYRQKWDVDLTAYLKKLDKTKPVILCGDLNVAHKEIDLANPGSNKRTAGFTIEERNGFSKLLQEGFTDTFREFYPDKKGAYSFWTYMRNARAKNVGWRLDYFVLSKRLVPKVCDSVIRSRVKGSDHCPIGLLLAL</sequence>
<organism evidence="14 15">
    <name type="scientific">Actinia tenebrosa</name>
    <name type="common">Australian red waratah sea anemone</name>
    <dbReference type="NCBI Taxonomy" id="6105"/>
    <lineage>
        <taxon>Eukaryota</taxon>
        <taxon>Metazoa</taxon>
        <taxon>Cnidaria</taxon>
        <taxon>Anthozoa</taxon>
        <taxon>Hexacorallia</taxon>
        <taxon>Actiniaria</taxon>
        <taxon>Actiniidae</taxon>
        <taxon>Actinia</taxon>
    </lineage>
</organism>
<dbReference type="GO" id="GO:0008081">
    <property type="term" value="F:phosphoric diester hydrolase activity"/>
    <property type="evidence" value="ECO:0007669"/>
    <property type="project" value="TreeGrafter"/>
</dbReference>
<feature type="domain" description="Endonuclease/exonuclease/phosphatase" evidence="13">
    <location>
        <begin position="65"/>
        <end position="304"/>
    </location>
</feature>
<dbReference type="FunFam" id="3.60.10.10:FF:000226">
    <property type="entry name" value="DNA-(apurinic or apyrimidinic site) lyase"/>
    <property type="match status" value="1"/>
</dbReference>
<dbReference type="PANTHER" id="PTHR22748:SF6">
    <property type="entry name" value="DNA-(APURINIC OR APYRIMIDINIC SITE) ENDONUCLEASE"/>
    <property type="match status" value="1"/>
</dbReference>
<dbReference type="InterPro" id="IPR020848">
    <property type="entry name" value="AP_endonuclease_F1_CS"/>
</dbReference>
<keyword evidence="5 9" id="KW-0479">Metal-binding</keyword>
<dbReference type="InterPro" id="IPR036691">
    <property type="entry name" value="Endo/exonu/phosph_ase_sf"/>
</dbReference>
<dbReference type="InterPro" id="IPR020847">
    <property type="entry name" value="AP_endonuclease_F1_BS"/>
</dbReference>
<comment type="cofactor">
    <cofactor evidence="9 11">
        <name>Mg(2+)</name>
        <dbReference type="ChEBI" id="CHEBI:18420"/>
    </cofactor>
    <cofactor evidence="9 11">
        <name>Mn(2+)</name>
        <dbReference type="ChEBI" id="CHEBI:29035"/>
    </cofactor>
    <text evidence="9 11">Probably binds two magnesium or manganese ions per subunit.</text>
</comment>
<feature type="active site" description="Proton donor/acceptor" evidence="8">
    <location>
        <position position="206"/>
    </location>
</feature>
<protein>
    <recommendedName>
        <fullName evidence="4">exodeoxyribonuclease III</fullName>
        <ecNumber evidence="4">3.1.11.2</ecNumber>
    </recommendedName>
</protein>
<dbReference type="Gene3D" id="3.60.10.10">
    <property type="entry name" value="Endonuclease/exonuclease/phosphatase"/>
    <property type="match status" value="1"/>
</dbReference>
<keyword evidence="6" id="KW-0378">Hydrolase</keyword>
<evidence type="ECO:0000256" key="10">
    <source>
        <dbReference type="PIRSR" id="PIRSR604808-3"/>
    </source>
</evidence>
<keyword evidence="9" id="KW-0464">Manganese</keyword>
<name>A0A6P8IS13_ACTTE</name>
<dbReference type="GeneID" id="116303599"/>
<feature type="binding site" evidence="9">
    <location>
        <position position="304"/>
    </location>
    <ligand>
        <name>Mg(2+)</name>
        <dbReference type="ChEBI" id="CHEBI:18420"/>
        <label>1</label>
    </ligand>
</feature>
<feature type="binding site" evidence="9">
    <location>
        <position position="95"/>
    </location>
    <ligand>
        <name>Mg(2+)</name>
        <dbReference type="ChEBI" id="CHEBI:18420"/>
        <label>1</label>
    </ligand>
</feature>
<keyword evidence="7 9" id="KW-0460">Magnesium</keyword>
<comment type="catalytic activity">
    <reaction evidence="1">
        <text>Exonucleolytic cleavage in the 3'- to 5'-direction to yield nucleoside 5'-phosphates.</text>
        <dbReference type="EC" id="3.1.11.2"/>
    </reaction>
</comment>
<feature type="compositionally biased region" description="Basic residues" evidence="12">
    <location>
        <begin position="1"/>
        <end position="11"/>
    </location>
</feature>
<feature type="region of interest" description="Disordered" evidence="12">
    <location>
        <begin position="1"/>
        <end position="47"/>
    </location>
</feature>
<dbReference type="PANTHER" id="PTHR22748">
    <property type="entry name" value="AP ENDONUCLEASE"/>
    <property type="match status" value="1"/>
</dbReference>
<dbReference type="RefSeq" id="XP_031569033.1">
    <property type="nucleotide sequence ID" value="XM_031713173.1"/>
</dbReference>
<feature type="site" description="Important for catalytic activity" evidence="10">
    <location>
        <position position="278"/>
    </location>
</feature>
<feature type="binding site" evidence="9">
    <location>
        <position position="67"/>
    </location>
    <ligand>
        <name>Mg(2+)</name>
        <dbReference type="ChEBI" id="CHEBI:18420"/>
        <label>1</label>
    </ligand>
</feature>
<dbReference type="FunCoup" id="A0A6P8IS13">
    <property type="interactions" value="1881"/>
</dbReference>
<reference evidence="15" key="1">
    <citation type="submission" date="2025-08" db="UniProtKB">
        <authorList>
            <consortium name="RefSeq"/>
        </authorList>
    </citation>
    <scope>IDENTIFICATION</scope>
    <source>
        <tissue evidence="15">Tentacle</tissue>
    </source>
</reference>
<evidence type="ECO:0000256" key="1">
    <source>
        <dbReference type="ARBA" id="ARBA00000493"/>
    </source>
</evidence>
<gene>
    <name evidence="15" type="primary">LOC116303599</name>
</gene>
<feature type="binding site" evidence="9">
    <location>
        <position position="208"/>
    </location>
    <ligand>
        <name>Mg(2+)</name>
        <dbReference type="ChEBI" id="CHEBI:18420"/>
        <label>1</label>
    </ligand>
</feature>
<feature type="active site" description="Proton acceptor" evidence="8">
    <location>
        <position position="304"/>
    </location>
</feature>
<dbReference type="InterPro" id="IPR005135">
    <property type="entry name" value="Endo/exonuclease/phosphatase"/>
</dbReference>
<comment type="similarity">
    <text evidence="3 11">Belongs to the DNA repair enzymes AP/ExoA family.</text>
</comment>
<dbReference type="EC" id="3.1.11.2" evidence="4"/>
<dbReference type="GO" id="GO:0005634">
    <property type="term" value="C:nucleus"/>
    <property type="evidence" value="ECO:0007669"/>
    <property type="project" value="TreeGrafter"/>
</dbReference>
<dbReference type="PROSITE" id="PS00728">
    <property type="entry name" value="AP_NUCLEASE_F1_3"/>
    <property type="match status" value="1"/>
</dbReference>
<dbReference type="InParanoid" id="A0A6P8IS13"/>
<dbReference type="GO" id="GO:0008311">
    <property type="term" value="F:double-stranded DNA 3'-5' DNA exonuclease activity"/>
    <property type="evidence" value="ECO:0007669"/>
    <property type="project" value="UniProtKB-EC"/>
</dbReference>
<evidence type="ECO:0000256" key="3">
    <source>
        <dbReference type="ARBA" id="ARBA00007092"/>
    </source>
</evidence>
<comment type="cofactor">
    <cofactor evidence="2">
        <name>Mn(2+)</name>
        <dbReference type="ChEBI" id="CHEBI:29035"/>
    </cofactor>
</comment>
<evidence type="ECO:0000313" key="14">
    <source>
        <dbReference type="Proteomes" id="UP000515163"/>
    </source>
</evidence>
<dbReference type="GO" id="GO:0046872">
    <property type="term" value="F:metal ion binding"/>
    <property type="evidence" value="ECO:0007669"/>
    <property type="project" value="UniProtKB-KW"/>
</dbReference>
<evidence type="ECO:0000256" key="2">
    <source>
        <dbReference type="ARBA" id="ARBA00001936"/>
    </source>
</evidence>
<dbReference type="PROSITE" id="PS00726">
    <property type="entry name" value="AP_NUCLEASE_F1_1"/>
    <property type="match status" value="1"/>
</dbReference>
<dbReference type="NCBIfam" id="TIGR00633">
    <property type="entry name" value="xth"/>
    <property type="match status" value="1"/>
</dbReference>
<dbReference type="InterPro" id="IPR004808">
    <property type="entry name" value="AP_endonuc_1"/>
</dbReference>
<dbReference type="KEGG" id="aten:116303599"/>
<dbReference type="PROSITE" id="PS51435">
    <property type="entry name" value="AP_NUCLEASE_F1_4"/>
    <property type="match status" value="1"/>
</dbReference>
<dbReference type="OrthoDB" id="498125at2759"/>
<dbReference type="SUPFAM" id="SSF56219">
    <property type="entry name" value="DNase I-like"/>
    <property type="match status" value="1"/>
</dbReference>
<dbReference type="Pfam" id="PF03372">
    <property type="entry name" value="Exo_endo_phos"/>
    <property type="match status" value="1"/>
</dbReference>
<accession>A0A6P8IS13</accession>
<evidence type="ECO:0000256" key="4">
    <source>
        <dbReference type="ARBA" id="ARBA00012115"/>
    </source>
</evidence>
<evidence type="ECO:0000256" key="7">
    <source>
        <dbReference type="ARBA" id="ARBA00022842"/>
    </source>
</evidence>
<evidence type="ECO:0000313" key="15">
    <source>
        <dbReference type="RefSeq" id="XP_031569033.1"/>
    </source>
</evidence>
<feature type="binding site" evidence="9">
    <location>
        <position position="206"/>
    </location>
    <ligand>
        <name>Mg(2+)</name>
        <dbReference type="ChEBI" id="CHEBI:18420"/>
        <label>1</label>
    </ligand>
</feature>
<feature type="active site" evidence="8">
    <location>
        <position position="167"/>
    </location>
</feature>
<dbReference type="GO" id="GO:0003906">
    <property type="term" value="F:DNA-(apurinic or apyrimidinic site) endonuclease activity"/>
    <property type="evidence" value="ECO:0007669"/>
    <property type="project" value="TreeGrafter"/>
</dbReference>
<keyword evidence="11" id="KW-0227">DNA damage</keyword>
<dbReference type="CDD" id="cd09087">
    <property type="entry name" value="Ape1-like_AP-endo"/>
    <property type="match status" value="1"/>
</dbReference>
<keyword evidence="11" id="KW-0234">DNA repair</keyword>
<dbReference type="AlphaFoldDB" id="A0A6P8IS13"/>
<dbReference type="GO" id="GO:0003677">
    <property type="term" value="F:DNA binding"/>
    <property type="evidence" value="ECO:0007669"/>
    <property type="project" value="InterPro"/>
</dbReference>
<feature type="site" description="Interaction with DNA substrate" evidence="10">
    <location>
        <position position="304"/>
    </location>
</feature>
<evidence type="ECO:0000256" key="5">
    <source>
        <dbReference type="ARBA" id="ARBA00022723"/>
    </source>
</evidence>
<keyword evidence="14" id="KW-1185">Reference proteome</keyword>
<evidence type="ECO:0000256" key="12">
    <source>
        <dbReference type="SAM" id="MobiDB-lite"/>
    </source>
</evidence>
<evidence type="ECO:0000259" key="13">
    <source>
        <dbReference type="Pfam" id="PF03372"/>
    </source>
</evidence>
<evidence type="ECO:0000256" key="11">
    <source>
        <dbReference type="RuleBase" id="RU362131"/>
    </source>
</evidence>
<feature type="compositionally biased region" description="Basic and acidic residues" evidence="12">
    <location>
        <begin position="12"/>
        <end position="24"/>
    </location>
</feature>
<dbReference type="GO" id="GO:0006284">
    <property type="term" value="P:base-excision repair"/>
    <property type="evidence" value="ECO:0007669"/>
    <property type="project" value="TreeGrafter"/>
</dbReference>